<keyword evidence="6 9" id="KW-1133">Transmembrane helix</keyword>
<evidence type="ECO:0000256" key="8">
    <source>
        <dbReference type="ARBA" id="ARBA00031512"/>
    </source>
</evidence>
<feature type="transmembrane region" description="Helical" evidence="9">
    <location>
        <begin position="457"/>
        <end position="474"/>
    </location>
</feature>
<evidence type="ECO:0000256" key="5">
    <source>
        <dbReference type="ARBA" id="ARBA00022554"/>
    </source>
</evidence>
<comment type="similarity">
    <text evidence="3">Belongs to the peptidase M28 family.</text>
</comment>
<feature type="transmembrane region" description="Helical" evidence="9">
    <location>
        <begin position="506"/>
        <end position="528"/>
    </location>
</feature>
<feature type="transmembrane region" description="Helical" evidence="9">
    <location>
        <begin position="481"/>
        <end position="500"/>
    </location>
</feature>
<dbReference type="PANTHER" id="PTHR12147">
    <property type="entry name" value="METALLOPEPTIDASE M28 FAMILY MEMBER"/>
    <property type="match status" value="1"/>
</dbReference>
<evidence type="ECO:0000256" key="1">
    <source>
        <dbReference type="ARBA" id="ARBA00003273"/>
    </source>
</evidence>
<comment type="subcellular location">
    <subcellularLocation>
        <location evidence="2">Vacuole membrane</location>
        <topology evidence="2">Multi-pass membrane protein</topology>
    </subcellularLocation>
</comment>
<protein>
    <recommendedName>
        <fullName evidence="4">Vacuolar membrane protease</fullName>
    </recommendedName>
    <alternativeName>
        <fullName evidence="8">FXNA-related family protease 1</fullName>
    </alternativeName>
</protein>
<organism evidence="11 12">
    <name type="scientific">Croceivirga thetidis</name>
    <dbReference type="NCBI Taxonomy" id="2721623"/>
    <lineage>
        <taxon>Bacteria</taxon>
        <taxon>Pseudomonadati</taxon>
        <taxon>Bacteroidota</taxon>
        <taxon>Flavobacteriia</taxon>
        <taxon>Flavobacteriales</taxon>
        <taxon>Flavobacteriaceae</taxon>
        <taxon>Croceivirga</taxon>
    </lineage>
</organism>
<keyword evidence="5" id="KW-0926">Vacuole</keyword>
<evidence type="ECO:0000256" key="7">
    <source>
        <dbReference type="ARBA" id="ARBA00023180"/>
    </source>
</evidence>
<dbReference type="EMBL" id="JAAWWL010000001">
    <property type="protein sequence ID" value="NKI30883.1"/>
    <property type="molecule type" value="Genomic_DNA"/>
</dbReference>
<feature type="transmembrane region" description="Helical" evidence="9">
    <location>
        <begin position="433"/>
        <end position="451"/>
    </location>
</feature>
<name>A0ABX1GLX2_9FLAO</name>
<dbReference type="InterPro" id="IPR007484">
    <property type="entry name" value="Peptidase_M28"/>
</dbReference>
<feature type="transmembrane region" description="Helical" evidence="9">
    <location>
        <begin position="329"/>
        <end position="347"/>
    </location>
</feature>
<dbReference type="SUPFAM" id="SSF53187">
    <property type="entry name" value="Zn-dependent exopeptidases"/>
    <property type="match status" value="1"/>
</dbReference>
<keyword evidence="12" id="KW-1185">Reference proteome</keyword>
<dbReference type="Gene3D" id="3.40.630.10">
    <property type="entry name" value="Zn peptidases"/>
    <property type="match status" value="1"/>
</dbReference>
<reference evidence="11 12" key="1">
    <citation type="submission" date="2020-04" db="EMBL/GenBank/DDBJ databases">
        <authorList>
            <person name="Yoon J."/>
        </authorList>
    </citation>
    <scope>NUCLEOTIDE SEQUENCE [LARGE SCALE GENOMIC DNA]</scope>
    <source>
        <strain evidence="11 12">DJ-13</strain>
    </source>
</reference>
<dbReference type="Pfam" id="PF04389">
    <property type="entry name" value="Peptidase_M28"/>
    <property type="match status" value="1"/>
</dbReference>
<feature type="transmembrane region" description="Helical" evidence="9">
    <location>
        <begin position="400"/>
        <end position="421"/>
    </location>
</feature>
<proteinExistence type="inferred from homology"/>
<dbReference type="PANTHER" id="PTHR12147:SF58">
    <property type="entry name" value="VACUOLAR MEMBRANE PROTEASE"/>
    <property type="match status" value="1"/>
</dbReference>
<comment type="caution">
    <text evidence="11">The sequence shown here is derived from an EMBL/GenBank/DDBJ whole genome shotgun (WGS) entry which is preliminary data.</text>
</comment>
<gene>
    <name evidence="11" type="ORF">HCU67_02935</name>
</gene>
<keyword evidence="9" id="KW-0812">Transmembrane</keyword>
<evidence type="ECO:0000259" key="10">
    <source>
        <dbReference type="Pfam" id="PF04389"/>
    </source>
</evidence>
<evidence type="ECO:0000313" key="12">
    <source>
        <dbReference type="Proteomes" id="UP000718451"/>
    </source>
</evidence>
<accession>A0ABX1GLX2</accession>
<dbReference type="Proteomes" id="UP000718451">
    <property type="component" value="Unassembled WGS sequence"/>
</dbReference>
<dbReference type="RefSeq" id="WP_168551108.1">
    <property type="nucleotide sequence ID" value="NZ_JAAWWL010000001.1"/>
</dbReference>
<keyword evidence="7" id="KW-0325">Glycoprotein</keyword>
<dbReference type="InterPro" id="IPR045175">
    <property type="entry name" value="M28_fam"/>
</dbReference>
<evidence type="ECO:0000256" key="3">
    <source>
        <dbReference type="ARBA" id="ARBA00010918"/>
    </source>
</evidence>
<evidence type="ECO:0000256" key="9">
    <source>
        <dbReference type="SAM" id="Phobius"/>
    </source>
</evidence>
<evidence type="ECO:0000256" key="6">
    <source>
        <dbReference type="ARBA" id="ARBA00022989"/>
    </source>
</evidence>
<evidence type="ECO:0000313" key="11">
    <source>
        <dbReference type="EMBL" id="NKI30883.1"/>
    </source>
</evidence>
<comment type="function">
    <text evidence="1">May be involved in vacuolar sorting and osmoregulation.</text>
</comment>
<feature type="transmembrane region" description="Helical" evidence="9">
    <location>
        <begin position="535"/>
        <end position="553"/>
    </location>
</feature>
<feature type="domain" description="Peptidase M28" evidence="10">
    <location>
        <begin position="101"/>
        <end position="290"/>
    </location>
</feature>
<evidence type="ECO:0000256" key="4">
    <source>
        <dbReference type="ARBA" id="ARBA00017435"/>
    </source>
</evidence>
<keyword evidence="9" id="KW-0472">Membrane</keyword>
<evidence type="ECO:0000256" key="2">
    <source>
        <dbReference type="ARBA" id="ARBA00004128"/>
    </source>
</evidence>
<feature type="transmembrane region" description="Helical" evidence="9">
    <location>
        <begin position="359"/>
        <end position="380"/>
    </location>
</feature>
<sequence>MKNSPTLALLLLVLATFWTFKSLMPKYEKDGDLAKTKFSTDRALEHVKLMSGQQHGVGFEPAHQNVHDYIVDYLTQLGLEPQLQEGYVLSEAWGNLCYAKNIMARIKGTEDGKALMLLSHYDSSPHSSFGASDAASGVATILEGTRAFLEENKKPKNDIILLLTDAEEIGLNGAQLFVNEHPWIKDVGLILNFEARGSGGPSIMLMETNRGNQKLITEFVKANPEYPVANSLVYSIYKMLPNDTDLTVFRRDADIEGFNFAFIDDHFDYHTSLDTFDRLNKESLSHQGSYLMPLLYHFSGVDLTNLKSLNDIVYFSIPLFNVVTYPFDWIWGLLILATITFSILIVIGFRKKVLTLKGILLGFIPMLIVLILTGLYGYFFWDGLTWWYPGFKDMLHGFTYVGHTYITALSLVSLATCLLIYREFQKVSTPNLLVAPIFLWLILCTILNLYLKGANFFLVPLFGLLVGLLVWINQKQPNPHLLAFLALPAIAIFTPFIKMFPVGLGLKMMIAATLMTTFTFFFVLPFFGIFKRKRALAAVLLLVFFILNLYAHLNSYFSESMPKPSSLVYVYDNDNQKAEWATYDNVLTDWNSQFLQNKMGTEEGDAKKTITSKYGSRFRYVAEAPLKQIKTPDLLIEQDTIIGEYRKLNLCVKPNRNVNRLEVYSNQNFSKARVNGIEFSEDYLNNMGQRLLTHQISNNAATEIELQWSKDEVLELGFYESSNDLLEHSLFTVPNRPKDQIPMPFVLNDAILVTKTLTFE</sequence>